<keyword evidence="4" id="KW-1185">Reference proteome</keyword>
<dbReference type="AlphaFoldDB" id="A0A329MHZ7"/>
<feature type="transmembrane region" description="Helical" evidence="1">
    <location>
        <begin position="89"/>
        <end position="106"/>
    </location>
</feature>
<dbReference type="CDD" id="cd03392">
    <property type="entry name" value="PAP2_like_2"/>
    <property type="match status" value="1"/>
</dbReference>
<organism evidence="3 4">
    <name type="scientific">Paenibacillus contaminans</name>
    <dbReference type="NCBI Taxonomy" id="450362"/>
    <lineage>
        <taxon>Bacteria</taxon>
        <taxon>Bacillati</taxon>
        <taxon>Bacillota</taxon>
        <taxon>Bacilli</taxon>
        <taxon>Bacillales</taxon>
        <taxon>Paenibacillaceae</taxon>
        <taxon>Paenibacillus</taxon>
    </lineage>
</organism>
<evidence type="ECO:0000256" key="1">
    <source>
        <dbReference type="SAM" id="Phobius"/>
    </source>
</evidence>
<name>A0A329MHZ7_9BACL</name>
<evidence type="ECO:0000259" key="2">
    <source>
        <dbReference type="SMART" id="SM00014"/>
    </source>
</evidence>
<feature type="transmembrane region" description="Helical" evidence="1">
    <location>
        <begin position="126"/>
        <end position="147"/>
    </location>
</feature>
<evidence type="ECO:0000313" key="3">
    <source>
        <dbReference type="EMBL" id="RAV19208.1"/>
    </source>
</evidence>
<dbReference type="SMART" id="SM00014">
    <property type="entry name" value="acidPPc"/>
    <property type="match status" value="1"/>
</dbReference>
<keyword evidence="1" id="KW-0812">Transmembrane</keyword>
<evidence type="ECO:0000313" key="4">
    <source>
        <dbReference type="Proteomes" id="UP000250369"/>
    </source>
</evidence>
<feature type="domain" description="Phosphatidic acid phosphatase type 2/haloperoxidase" evidence="2">
    <location>
        <begin position="89"/>
        <end position="201"/>
    </location>
</feature>
<dbReference type="EMBL" id="QMFB01000013">
    <property type="protein sequence ID" value="RAV19208.1"/>
    <property type="molecule type" value="Genomic_DNA"/>
</dbReference>
<dbReference type="Gene3D" id="1.20.144.10">
    <property type="entry name" value="Phosphatidic acid phosphatase type 2/haloperoxidase"/>
    <property type="match status" value="2"/>
</dbReference>
<feature type="transmembrane region" description="Helical" evidence="1">
    <location>
        <begin position="159"/>
        <end position="178"/>
    </location>
</feature>
<dbReference type="Pfam" id="PF01569">
    <property type="entry name" value="PAP2"/>
    <property type="match status" value="1"/>
</dbReference>
<proteinExistence type="predicted"/>
<feature type="transmembrane region" description="Helical" evidence="1">
    <location>
        <begin position="59"/>
        <end position="82"/>
    </location>
</feature>
<keyword evidence="1" id="KW-1133">Transmembrane helix</keyword>
<reference evidence="3 4" key="1">
    <citation type="journal article" date="2009" name="Int. J. Syst. Evol. Microbiol.">
        <title>Paenibacillus contaminans sp. nov., isolated from a contaminated laboratory plate.</title>
        <authorList>
            <person name="Chou J.H."/>
            <person name="Lee J.H."/>
            <person name="Lin M.C."/>
            <person name="Chang P.S."/>
            <person name="Arun A.B."/>
            <person name="Young C.C."/>
            <person name="Chen W.M."/>
        </authorList>
    </citation>
    <scope>NUCLEOTIDE SEQUENCE [LARGE SCALE GENOMIC DNA]</scope>
    <source>
        <strain evidence="3 4">CKOBP-6</strain>
    </source>
</reference>
<gene>
    <name evidence="3" type="ORF">DQG23_21980</name>
</gene>
<feature type="transmembrane region" description="Helical" evidence="1">
    <location>
        <begin position="190"/>
        <end position="208"/>
    </location>
</feature>
<dbReference type="SUPFAM" id="SSF48317">
    <property type="entry name" value="Acid phosphatase/Vanadium-dependent haloperoxidase"/>
    <property type="match status" value="1"/>
</dbReference>
<dbReference type="OrthoDB" id="9789113at2"/>
<sequence length="214" mass="24281">MTNIGRTRYALYFGLLGAVCFIIVALLTFNRGLSGFDKSLIGHVQGLESEALTPFMKGISYIGTTVPMVVLSLLIMIFLFTVLKHRMELVLFVVAVLGTKIWNDLLKNLFERDRPVEHRLVEEVGYSFPSGHSMVAFAFYGILAFLLWRHLRTRTARTVVIVLAIAMTLLIGISRIYLGVHYPSDVLGGYLASACWLGVTIWLFQWYMERKARR</sequence>
<feature type="transmembrane region" description="Helical" evidence="1">
    <location>
        <begin position="9"/>
        <end position="29"/>
    </location>
</feature>
<accession>A0A329MHZ7</accession>
<dbReference type="PANTHER" id="PTHR14969:SF13">
    <property type="entry name" value="AT30094P"/>
    <property type="match status" value="1"/>
</dbReference>
<dbReference type="PANTHER" id="PTHR14969">
    <property type="entry name" value="SPHINGOSINE-1-PHOSPHATE PHOSPHOHYDROLASE"/>
    <property type="match status" value="1"/>
</dbReference>
<dbReference type="RefSeq" id="WP_113033026.1">
    <property type="nucleotide sequence ID" value="NZ_QMFB01000013.1"/>
</dbReference>
<dbReference type="InterPro" id="IPR000326">
    <property type="entry name" value="PAP2/HPO"/>
</dbReference>
<dbReference type="Proteomes" id="UP000250369">
    <property type="component" value="Unassembled WGS sequence"/>
</dbReference>
<dbReference type="InterPro" id="IPR036938">
    <property type="entry name" value="PAP2/HPO_sf"/>
</dbReference>
<protein>
    <submittedName>
        <fullName evidence="3">Phospholipid phosphatase</fullName>
    </submittedName>
</protein>
<comment type="caution">
    <text evidence="3">The sequence shown here is derived from an EMBL/GenBank/DDBJ whole genome shotgun (WGS) entry which is preliminary data.</text>
</comment>
<keyword evidence="1" id="KW-0472">Membrane</keyword>